<evidence type="ECO:0000256" key="2">
    <source>
        <dbReference type="ARBA" id="ARBA00021134"/>
    </source>
</evidence>
<dbReference type="InterPro" id="IPR025807">
    <property type="entry name" value="Adrift-typ_MeTrfase"/>
</dbReference>
<dbReference type="SUPFAM" id="SSF53335">
    <property type="entry name" value="S-adenosyl-L-methionine-dependent methyltransferases"/>
    <property type="match status" value="1"/>
</dbReference>
<evidence type="ECO:0000256" key="5">
    <source>
        <dbReference type="ARBA" id="ARBA00022691"/>
    </source>
</evidence>
<protein>
    <recommendedName>
        <fullName evidence="2">Cap-specific mRNA (nucleoside-2'-O-)-methyltransferase 2</fullName>
        <ecNumber evidence="1">2.1.1.296</ecNumber>
    </recommendedName>
</protein>
<dbReference type="Proteomes" id="UP001283361">
    <property type="component" value="Unassembled WGS sequence"/>
</dbReference>
<accession>A0AAE0Y0I8</accession>
<dbReference type="AlphaFoldDB" id="A0AAE0Y0I8"/>
<dbReference type="GO" id="GO:0032259">
    <property type="term" value="P:methylation"/>
    <property type="evidence" value="ECO:0007669"/>
    <property type="project" value="UniProtKB-KW"/>
</dbReference>
<dbReference type="InterPro" id="IPR029063">
    <property type="entry name" value="SAM-dependent_MTases_sf"/>
</dbReference>
<evidence type="ECO:0000256" key="6">
    <source>
        <dbReference type="ARBA" id="ARBA00049477"/>
    </source>
</evidence>
<dbReference type="GO" id="GO:0005634">
    <property type="term" value="C:nucleus"/>
    <property type="evidence" value="ECO:0007669"/>
    <property type="project" value="TreeGrafter"/>
</dbReference>
<feature type="binding site" evidence="7">
    <location>
        <position position="165"/>
    </location>
    <ligand>
        <name>S-adenosyl-L-methionine</name>
        <dbReference type="ChEBI" id="CHEBI:59789"/>
    </ligand>
</feature>
<reference evidence="10" key="1">
    <citation type="journal article" date="2023" name="G3 (Bethesda)">
        <title>A reference genome for the long-term kleptoplast-retaining sea slug Elysia crispata morphotype clarki.</title>
        <authorList>
            <person name="Eastman K.E."/>
            <person name="Pendleton A.L."/>
            <person name="Shaikh M.A."/>
            <person name="Suttiyut T."/>
            <person name="Ogas R."/>
            <person name="Tomko P."/>
            <person name="Gavelis G."/>
            <person name="Widhalm J.R."/>
            <person name="Wisecaver J.H."/>
        </authorList>
    </citation>
    <scope>NUCLEOTIDE SEQUENCE</scope>
    <source>
        <strain evidence="10">ECLA1</strain>
    </source>
</reference>
<evidence type="ECO:0000313" key="11">
    <source>
        <dbReference type="Proteomes" id="UP001283361"/>
    </source>
</evidence>
<dbReference type="InterPro" id="IPR050851">
    <property type="entry name" value="mRNA_Cap_2O-Ribose_MeTrfase"/>
</dbReference>
<keyword evidence="11" id="KW-1185">Reference proteome</keyword>
<dbReference type="PANTHER" id="PTHR16121:SF2">
    <property type="entry name" value="CAP-SPECIFIC MRNA (NUCLEOSIDE-2'-O-)-METHYLTRANSFERASE 2"/>
    <property type="match status" value="1"/>
</dbReference>
<feature type="compositionally biased region" description="Basic and acidic residues" evidence="8">
    <location>
        <begin position="39"/>
        <end position="51"/>
    </location>
</feature>
<keyword evidence="3 7" id="KW-0489">Methyltransferase</keyword>
<gene>
    <name evidence="10" type="ORF">RRG08_041847</name>
</gene>
<feature type="binding site" evidence="7">
    <location>
        <position position="257"/>
    </location>
    <ligand>
        <name>S-adenosyl-L-methionine</name>
        <dbReference type="ChEBI" id="CHEBI:59789"/>
    </ligand>
</feature>
<feature type="active site" description="Proton acceptor" evidence="7">
    <location>
        <position position="297"/>
    </location>
</feature>
<comment type="caution">
    <text evidence="10">The sequence shown here is derived from an EMBL/GenBank/DDBJ whole genome shotgun (WGS) entry which is preliminary data.</text>
</comment>
<feature type="region of interest" description="Disordered" evidence="8">
    <location>
        <begin position="29"/>
        <end position="51"/>
    </location>
</feature>
<evidence type="ECO:0000313" key="10">
    <source>
        <dbReference type="EMBL" id="KAK3728662.1"/>
    </source>
</evidence>
<evidence type="ECO:0000256" key="4">
    <source>
        <dbReference type="ARBA" id="ARBA00022679"/>
    </source>
</evidence>
<dbReference type="GO" id="GO:0004483">
    <property type="term" value="F:methyltransferase cap1 activity"/>
    <property type="evidence" value="ECO:0007669"/>
    <property type="project" value="UniProtKB-ARBA"/>
</dbReference>
<organism evidence="10 11">
    <name type="scientific">Elysia crispata</name>
    <name type="common">lettuce slug</name>
    <dbReference type="NCBI Taxonomy" id="231223"/>
    <lineage>
        <taxon>Eukaryota</taxon>
        <taxon>Metazoa</taxon>
        <taxon>Spiralia</taxon>
        <taxon>Lophotrochozoa</taxon>
        <taxon>Mollusca</taxon>
        <taxon>Gastropoda</taxon>
        <taxon>Heterobranchia</taxon>
        <taxon>Euthyneura</taxon>
        <taxon>Panpulmonata</taxon>
        <taxon>Sacoglossa</taxon>
        <taxon>Placobranchoidea</taxon>
        <taxon>Plakobranchidae</taxon>
        <taxon>Elysia</taxon>
    </lineage>
</organism>
<dbReference type="GO" id="GO:0005737">
    <property type="term" value="C:cytoplasm"/>
    <property type="evidence" value="ECO:0007669"/>
    <property type="project" value="TreeGrafter"/>
</dbReference>
<dbReference type="Gene3D" id="3.40.50.12760">
    <property type="match status" value="2"/>
</dbReference>
<evidence type="ECO:0000259" key="9">
    <source>
        <dbReference type="PROSITE" id="PS51614"/>
    </source>
</evidence>
<dbReference type="GO" id="GO:0006370">
    <property type="term" value="P:7-methylguanosine mRNA capping"/>
    <property type="evidence" value="ECO:0007669"/>
    <property type="project" value="TreeGrafter"/>
</dbReference>
<dbReference type="EC" id="2.1.1.296" evidence="1"/>
<feature type="binding site" evidence="7">
    <location>
        <position position="184"/>
    </location>
    <ligand>
        <name>S-adenosyl-L-methionine</name>
        <dbReference type="ChEBI" id="CHEBI:59789"/>
    </ligand>
</feature>
<comment type="catalytic activity">
    <reaction evidence="6">
        <text>a 5'-end (N(7)-methyl 5'-triphosphoguanosine)-(2'-O-methyl-ribonucleoside)-(ribonucleotide) in mRNA + S-adenosyl-L-methionine = a 5'-end (N(7)-methyl 5'-triphosphoguanosine)-(2'-O-methyl-ribonucleoside)-(2'-O-methyl-ribonucleotide) in mRNA + S-adenosyl-L-homocysteine + H(+)</text>
        <dbReference type="Rhea" id="RHEA:67024"/>
        <dbReference type="Rhea" id="RHEA-COMP:17169"/>
        <dbReference type="Rhea" id="RHEA-COMP:17170"/>
        <dbReference type="ChEBI" id="CHEBI:15378"/>
        <dbReference type="ChEBI" id="CHEBI:57856"/>
        <dbReference type="ChEBI" id="CHEBI:59789"/>
        <dbReference type="ChEBI" id="CHEBI:167612"/>
        <dbReference type="ChEBI" id="CHEBI:167614"/>
        <dbReference type="EC" id="2.1.1.296"/>
    </reaction>
</comment>
<dbReference type="Pfam" id="PF01728">
    <property type="entry name" value="FtsJ"/>
    <property type="match status" value="1"/>
</dbReference>
<evidence type="ECO:0000256" key="7">
    <source>
        <dbReference type="PROSITE-ProRule" id="PRU00946"/>
    </source>
</evidence>
<evidence type="ECO:0000256" key="3">
    <source>
        <dbReference type="ARBA" id="ARBA00022603"/>
    </source>
</evidence>
<proteinExistence type="predicted"/>
<name>A0AAE0Y0I8_9GAST</name>
<dbReference type="InterPro" id="IPR002877">
    <property type="entry name" value="RNA_MeTrfase_FtsJ_dom"/>
</dbReference>
<feature type="domain" description="Adrift-type SAM-dependent 2'-O-MTase" evidence="9">
    <location>
        <begin position="128"/>
        <end position="344"/>
    </location>
</feature>
<dbReference type="PROSITE" id="PS51614">
    <property type="entry name" value="SAM_MT_ADRIFT"/>
    <property type="match status" value="1"/>
</dbReference>
<evidence type="ECO:0000256" key="1">
    <source>
        <dbReference type="ARBA" id="ARBA00012770"/>
    </source>
</evidence>
<sequence>MQKRAKIPAPENISSGHVEEVRRLFNKKFEYASNPGKSTSDDHTPSSPREHIQAVTKGYTAVEDWFQTTSETSQLTINSDPELMRLKDEMNAVKDQLSSKDIQTWHAHTTRCNLAANVIPHVKSLEVELCTQAWVKFYEILSTFLGKSLVPDCHFMSVHLCEAPGAFVTALNHFLQQKGFQHMWDWRATTLNPYHESNCLGEMIADDRLIRQTYIQWFFGEDGSGDITHPSHVRGLRDMLSQAAEYEELEVRLVTADGSKDCQANPAEQESLVSRLHHCEALAAALILAPGGALVIKVFTLFETSSVFLVFLLNLMFDEVHAVKPATSKSGNSEIYLVCLGYRKNVEEQTLWKLLDLTVYSNTNDKTTLNLKQPLPTDFIEEHRRCCQIFAQFQLETIHNNLQLYEEMTHEQTQQLELKQRLALDFFLQKTALGPWCRRRRWVAGYRREKTAFFFPSPSCAESNLLIQSSPHLANFSGVHCKPPSSHPQQRQSGTFQLRQNLSTMSWSERLKLMEYRDASLPRLTEIQSRAPPQDCELDEWTELDTGQAFSAILTSRLCDVSQLNDLNLMFENSDYERCRQWHFMDHARWIGRGAAQLLFMSIDAKKYLSGSSSHPLLFSAAPSSISEERKSYQVYYWDRGRGEEEEKSSPLYESFIQALPDLCKVSVVNSDPDWQISADEPVLMFCNLTSFCDTHFKSAWSSRFEELLCRSKCVQQVAVVLKSLSVGSDMVLLAPTFLTRLTSSLIYILARSFGSMQVDSSPNLWLHQLIKLQDFKGIGPGLISHLLDTSQRLRHEVETRQTQACLMEVISFPVIVCDRKFVQLITAHNNRSVAGFLNLMLDHTRELSGLARQTQSPSTSDQG</sequence>
<evidence type="ECO:0000256" key="8">
    <source>
        <dbReference type="SAM" id="MobiDB-lite"/>
    </source>
</evidence>
<keyword evidence="4 7" id="KW-0808">Transferase</keyword>
<dbReference type="GO" id="GO:0120550">
    <property type="term" value="F:methyltransferase cap2 activity"/>
    <property type="evidence" value="ECO:0007669"/>
    <property type="project" value="UniProtKB-EC"/>
</dbReference>
<dbReference type="PANTHER" id="PTHR16121">
    <property type="entry name" value="CAP-SPECIFIC MRNA (NUCLEOSIDE-2'-O-)-METHYLTRANSFERASE 1-RELATED"/>
    <property type="match status" value="1"/>
</dbReference>
<dbReference type="EMBL" id="JAWDGP010007174">
    <property type="protein sequence ID" value="KAK3728662.1"/>
    <property type="molecule type" value="Genomic_DNA"/>
</dbReference>
<keyword evidence="5 7" id="KW-0949">S-adenosyl-L-methionine</keyword>